<keyword evidence="3" id="KW-1185">Reference proteome</keyword>
<comment type="caution">
    <text evidence="2">The sequence shown here is derived from an EMBL/GenBank/DDBJ whole genome shotgun (WGS) entry which is preliminary data.</text>
</comment>
<dbReference type="NCBIfam" id="TIGR00199">
    <property type="entry name" value="PncC_domain"/>
    <property type="match status" value="1"/>
</dbReference>
<evidence type="ECO:0000313" key="3">
    <source>
        <dbReference type="Proteomes" id="UP000319148"/>
    </source>
</evidence>
<dbReference type="EMBL" id="VFIY01000004">
    <property type="protein sequence ID" value="TPD63057.1"/>
    <property type="molecule type" value="Genomic_DNA"/>
</dbReference>
<dbReference type="AlphaFoldDB" id="A0A501PSI8"/>
<accession>A0A501PSI8</accession>
<dbReference type="RefSeq" id="WP_139938307.1">
    <property type="nucleotide sequence ID" value="NZ_JBHSYP010000022.1"/>
</dbReference>
<feature type="domain" description="CinA C-terminal" evidence="1">
    <location>
        <begin position="8"/>
        <end position="160"/>
    </location>
</feature>
<dbReference type="OrthoDB" id="9801454at2"/>
<sequence length="165" mass="17107">MFDDELVSLATEVLDRARAKGIHLASAESCTGGLIMGCLTEIAGSSDVVDRGFITYTNRAKMEVLGVPADIIRDHGAVSEACARAMANGALAASSATIAVAVTGVAGPGGGSVEKPVGLVHFAASLRGGETRPLEKRFGDIGRSNVRRETVHSALNLYLELIELV</sequence>
<protein>
    <submittedName>
        <fullName evidence="2">CinA family protein</fullName>
    </submittedName>
</protein>
<evidence type="ECO:0000259" key="1">
    <source>
        <dbReference type="Pfam" id="PF02464"/>
    </source>
</evidence>
<dbReference type="InterPro" id="IPR036653">
    <property type="entry name" value="CinA-like_C"/>
</dbReference>
<organism evidence="2 3">
    <name type="scientific">Emcibacter nanhaiensis</name>
    <dbReference type="NCBI Taxonomy" id="1505037"/>
    <lineage>
        <taxon>Bacteria</taxon>
        <taxon>Pseudomonadati</taxon>
        <taxon>Pseudomonadota</taxon>
        <taxon>Alphaproteobacteria</taxon>
        <taxon>Emcibacterales</taxon>
        <taxon>Emcibacteraceae</taxon>
        <taxon>Emcibacter</taxon>
    </lineage>
</organism>
<dbReference type="InterPro" id="IPR008136">
    <property type="entry name" value="CinA_C"/>
</dbReference>
<dbReference type="SUPFAM" id="SSF142433">
    <property type="entry name" value="CinA-like"/>
    <property type="match status" value="1"/>
</dbReference>
<dbReference type="Gene3D" id="3.90.950.20">
    <property type="entry name" value="CinA-like"/>
    <property type="match status" value="1"/>
</dbReference>
<proteinExistence type="predicted"/>
<gene>
    <name evidence="2" type="ORF">FIV46_02970</name>
</gene>
<evidence type="ECO:0000313" key="2">
    <source>
        <dbReference type="EMBL" id="TPD63057.1"/>
    </source>
</evidence>
<reference evidence="3" key="1">
    <citation type="submission" date="2019-06" db="EMBL/GenBank/DDBJ databases">
        <title>The complete genome of Emcibacter congregatus ZYLT.</title>
        <authorList>
            <person name="Zhao Z."/>
        </authorList>
    </citation>
    <scope>NUCLEOTIDE SEQUENCE [LARGE SCALE GENOMIC DNA]</scope>
    <source>
        <strain evidence="3">MCCC 1A06723</strain>
    </source>
</reference>
<name>A0A501PSI8_9PROT</name>
<dbReference type="Proteomes" id="UP000319148">
    <property type="component" value="Unassembled WGS sequence"/>
</dbReference>
<dbReference type="Pfam" id="PF02464">
    <property type="entry name" value="CinA"/>
    <property type="match status" value="1"/>
</dbReference>